<reference evidence="2 3" key="1">
    <citation type="journal article" date="2012" name="Genome Biol.">
        <title>Genome and low-iron response of an oceanic diatom adapted to chronic iron limitation.</title>
        <authorList>
            <person name="Lommer M."/>
            <person name="Specht M."/>
            <person name="Roy A.S."/>
            <person name="Kraemer L."/>
            <person name="Andreson R."/>
            <person name="Gutowska M.A."/>
            <person name="Wolf J."/>
            <person name="Bergner S.V."/>
            <person name="Schilhabel M.B."/>
            <person name="Klostermeier U.C."/>
            <person name="Beiko R.G."/>
            <person name="Rosenstiel P."/>
            <person name="Hippler M."/>
            <person name="Laroche J."/>
        </authorList>
    </citation>
    <scope>NUCLEOTIDE SEQUENCE [LARGE SCALE GENOMIC DNA]</scope>
    <source>
        <strain evidence="2 3">CCMP1005</strain>
    </source>
</reference>
<feature type="region of interest" description="Disordered" evidence="1">
    <location>
        <begin position="1"/>
        <end position="110"/>
    </location>
</feature>
<name>K0TPG4_THAOC</name>
<sequence>MDQRPGGDALSSAGRSPAVAADGPSPSEDAAKEEADGAPSPRPPLRERTPGTANKQSAETRDAGEDDAAAKRSKRADAPPSRGPKRAKRHRKDGRSAKDEPDSALDAPQE</sequence>
<evidence type="ECO:0000313" key="2">
    <source>
        <dbReference type="EMBL" id="EJK74447.1"/>
    </source>
</evidence>
<proteinExistence type="predicted"/>
<evidence type="ECO:0000256" key="1">
    <source>
        <dbReference type="SAM" id="MobiDB-lite"/>
    </source>
</evidence>
<feature type="non-terminal residue" evidence="2">
    <location>
        <position position="110"/>
    </location>
</feature>
<dbReference type="AlphaFoldDB" id="K0TPG4"/>
<evidence type="ECO:0000313" key="3">
    <source>
        <dbReference type="Proteomes" id="UP000266841"/>
    </source>
</evidence>
<dbReference type="Proteomes" id="UP000266841">
    <property type="component" value="Unassembled WGS sequence"/>
</dbReference>
<organism evidence="2 3">
    <name type="scientific">Thalassiosira oceanica</name>
    <name type="common">Marine diatom</name>
    <dbReference type="NCBI Taxonomy" id="159749"/>
    <lineage>
        <taxon>Eukaryota</taxon>
        <taxon>Sar</taxon>
        <taxon>Stramenopiles</taxon>
        <taxon>Ochrophyta</taxon>
        <taxon>Bacillariophyta</taxon>
        <taxon>Coscinodiscophyceae</taxon>
        <taxon>Thalassiosirophycidae</taxon>
        <taxon>Thalassiosirales</taxon>
        <taxon>Thalassiosiraceae</taxon>
        <taxon>Thalassiosira</taxon>
    </lineage>
</organism>
<keyword evidence="3" id="KW-1185">Reference proteome</keyword>
<accession>K0TPG4</accession>
<protein>
    <submittedName>
        <fullName evidence="2">Uncharacterized protein</fullName>
    </submittedName>
</protein>
<feature type="compositionally biased region" description="Basic residues" evidence="1">
    <location>
        <begin position="83"/>
        <end position="93"/>
    </location>
</feature>
<gene>
    <name evidence="2" type="ORF">THAOC_03873</name>
</gene>
<comment type="caution">
    <text evidence="2">The sequence shown here is derived from an EMBL/GenBank/DDBJ whole genome shotgun (WGS) entry which is preliminary data.</text>
</comment>
<dbReference type="EMBL" id="AGNL01003652">
    <property type="protein sequence ID" value="EJK74447.1"/>
    <property type="molecule type" value="Genomic_DNA"/>
</dbReference>
<dbReference type="eggNOG" id="ENOG502S73B">
    <property type="taxonomic scope" value="Eukaryota"/>
</dbReference>